<name>A0A418WVU6_9BURK</name>
<dbReference type="Pfam" id="PF00293">
    <property type="entry name" value="NUDIX"/>
    <property type="match status" value="1"/>
</dbReference>
<evidence type="ECO:0000256" key="1">
    <source>
        <dbReference type="ARBA" id="ARBA00001946"/>
    </source>
</evidence>
<gene>
    <name evidence="6" type="ORF">D3870_20805</name>
</gene>
<comment type="cofactor">
    <cofactor evidence="1">
        <name>Mg(2+)</name>
        <dbReference type="ChEBI" id="CHEBI:18420"/>
    </cofactor>
</comment>
<keyword evidence="2 4" id="KW-0378">Hydrolase</keyword>
<proteinExistence type="inferred from homology"/>
<feature type="domain" description="Nudix hydrolase" evidence="5">
    <location>
        <begin position="9"/>
        <end position="147"/>
    </location>
</feature>
<dbReference type="PROSITE" id="PS51462">
    <property type="entry name" value="NUDIX"/>
    <property type="match status" value="1"/>
</dbReference>
<dbReference type="AlphaFoldDB" id="A0A418WVU6"/>
<dbReference type="PROSITE" id="PS00893">
    <property type="entry name" value="NUDIX_BOX"/>
    <property type="match status" value="1"/>
</dbReference>
<reference evidence="6 7" key="1">
    <citation type="submission" date="2018-09" db="EMBL/GenBank/DDBJ databases">
        <authorList>
            <person name="Zhu H."/>
        </authorList>
    </citation>
    <scope>NUCLEOTIDE SEQUENCE [LARGE SCALE GENOMIC DNA]</scope>
    <source>
        <strain evidence="6 7">K2R10-39</strain>
    </source>
</reference>
<dbReference type="InterPro" id="IPR015797">
    <property type="entry name" value="NUDIX_hydrolase-like_dom_sf"/>
</dbReference>
<dbReference type="Gene3D" id="3.90.79.10">
    <property type="entry name" value="Nucleoside Triphosphate Pyrophosphohydrolase"/>
    <property type="match status" value="1"/>
</dbReference>
<dbReference type="SUPFAM" id="SSF55811">
    <property type="entry name" value="Nudix"/>
    <property type="match status" value="1"/>
</dbReference>
<dbReference type="OrthoDB" id="5511555at2"/>
<dbReference type="InterPro" id="IPR020084">
    <property type="entry name" value="NUDIX_hydrolase_CS"/>
</dbReference>
<evidence type="ECO:0000256" key="2">
    <source>
        <dbReference type="ARBA" id="ARBA00022801"/>
    </source>
</evidence>
<evidence type="ECO:0000256" key="4">
    <source>
        <dbReference type="RuleBase" id="RU003476"/>
    </source>
</evidence>
<protein>
    <submittedName>
        <fullName evidence="6">NUDIX hydrolase</fullName>
    </submittedName>
</protein>
<dbReference type="RefSeq" id="WP_119742962.1">
    <property type="nucleotide sequence ID" value="NZ_QYUN01000003.1"/>
</dbReference>
<keyword evidence="3" id="KW-0460">Magnesium</keyword>
<comment type="caution">
    <text evidence="6">The sequence shown here is derived from an EMBL/GenBank/DDBJ whole genome shotgun (WGS) entry which is preliminary data.</text>
</comment>
<dbReference type="InterPro" id="IPR020476">
    <property type="entry name" value="Nudix_hydrolase"/>
</dbReference>
<dbReference type="PRINTS" id="PR00502">
    <property type="entry name" value="NUDIXFAMILY"/>
</dbReference>
<dbReference type="Proteomes" id="UP000285190">
    <property type="component" value="Unassembled WGS sequence"/>
</dbReference>
<evidence type="ECO:0000256" key="3">
    <source>
        <dbReference type="ARBA" id="ARBA00022842"/>
    </source>
</evidence>
<comment type="similarity">
    <text evidence="4">Belongs to the Nudix hydrolase family.</text>
</comment>
<dbReference type="PANTHER" id="PTHR43046">
    <property type="entry name" value="GDP-MANNOSE MANNOSYL HYDROLASE"/>
    <property type="match status" value="1"/>
</dbReference>
<evidence type="ECO:0000259" key="5">
    <source>
        <dbReference type="PROSITE" id="PS51462"/>
    </source>
</evidence>
<keyword evidence="7" id="KW-1185">Reference proteome</keyword>
<evidence type="ECO:0000313" key="6">
    <source>
        <dbReference type="EMBL" id="RJF96825.1"/>
    </source>
</evidence>
<dbReference type="PANTHER" id="PTHR43046:SF12">
    <property type="entry name" value="GDP-MANNOSE MANNOSYL HYDROLASE"/>
    <property type="match status" value="1"/>
</dbReference>
<accession>A0A418WVU6</accession>
<dbReference type="GO" id="GO:0016787">
    <property type="term" value="F:hydrolase activity"/>
    <property type="evidence" value="ECO:0007669"/>
    <property type="project" value="UniProtKB-KW"/>
</dbReference>
<dbReference type="EMBL" id="QYUN01000003">
    <property type="protein sequence ID" value="RJF96825.1"/>
    <property type="molecule type" value="Genomic_DNA"/>
</dbReference>
<organism evidence="6 7">
    <name type="scientific">Noviherbaspirillum cavernae</name>
    <dbReference type="NCBI Taxonomy" id="2320862"/>
    <lineage>
        <taxon>Bacteria</taxon>
        <taxon>Pseudomonadati</taxon>
        <taxon>Pseudomonadota</taxon>
        <taxon>Betaproteobacteria</taxon>
        <taxon>Burkholderiales</taxon>
        <taxon>Oxalobacteraceae</taxon>
        <taxon>Noviherbaspirillum</taxon>
    </lineage>
</organism>
<evidence type="ECO:0000313" key="7">
    <source>
        <dbReference type="Proteomes" id="UP000285190"/>
    </source>
</evidence>
<dbReference type="InterPro" id="IPR000086">
    <property type="entry name" value="NUDIX_hydrolase_dom"/>
</dbReference>
<sequence>MTKTSASTGRATSCGTLVINARGELLLCHVTGQAHWDIPKGLRDPGESALDAARRELREETGLQFEAGEFEDIGNFDYRRDKRLHLFRVRAPQDMDSLAHLICTSHFPHHITGRPTPEMDDFRWAVREDISRLCAPRMAARLLALEW</sequence>